<name>A0A9P4PZV4_9PEZI</name>
<gene>
    <name evidence="2" type="ORF">K431DRAFT_189996</name>
</gene>
<evidence type="ECO:0000313" key="3">
    <source>
        <dbReference type="Proteomes" id="UP000799441"/>
    </source>
</evidence>
<reference evidence="2" key="1">
    <citation type="journal article" date="2020" name="Stud. Mycol.">
        <title>101 Dothideomycetes genomes: a test case for predicting lifestyles and emergence of pathogens.</title>
        <authorList>
            <person name="Haridas S."/>
            <person name="Albert R."/>
            <person name="Binder M."/>
            <person name="Bloem J."/>
            <person name="Labutti K."/>
            <person name="Salamov A."/>
            <person name="Andreopoulos B."/>
            <person name="Baker S."/>
            <person name="Barry K."/>
            <person name="Bills G."/>
            <person name="Bluhm B."/>
            <person name="Cannon C."/>
            <person name="Castanera R."/>
            <person name="Culley D."/>
            <person name="Daum C."/>
            <person name="Ezra D."/>
            <person name="Gonzalez J."/>
            <person name="Henrissat B."/>
            <person name="Kuo A."/>
            <person name="Liang C."/>
            <person name="Lipzen A."/>
            <person name="Lutzoni F."/>
            <person name="Magnuson J."/>
            <person name="Mondo S."/>
            <person name="Nolan M."/>
            <person name="Ohm R."/>
            <person name="Pangilinan J."/>
            <person name="Park H.-J."/>
            <person name="Ramirez L."/>
            <person name="Alfaro M."/>
            <person name="Sun H."/>
            <person name="Tritt A."/>
            <person name="Yoshinaga Y."/>
            <person name="Zwiers L.-H."/>
            <person name="Turgeon B."/>
            <person name="Goodwin S."/>
            <person name="Spatafora J."/>
            <person name="Crous P."/>
            <person name="Grigoriev I."/>
        </authorList>
    </citation>
    <scope>NUCLEOTIDE SEQUENCE</scope>
    <source>
        <strain evidence="2">CBS 116435</strain>
    </source>
</reference>
<dbReference type="Pfam" id="PF06985">
    <property type="entry name" value="HET"/>
    <property type="match status" value="1"/>
</dbReference>
<dbReference type="OrthoDB" id="2157530at2759"/>
<feature type="domain" description="Heterokaryon incompatibility" evidence="1">
    <location>
        <begin position="49"/>
        <end position="206"/>
    </location>
</feature>
<sequence length="330" mass="37626">MPIFNVYSYNSLPEKGAIRLVVLHPSTDETAPITCRIIEHRLSAQTVDYSAVSYAWGKQERTQNLEITCDGDVRYLRITSNVETILKCLRRQEKPQHLWIDTICFNQDDEVEKSHQIPIIGNIYKKAVAVDIWLGLENHSTARVLAFFGKVSRLPDVAKWKTQSQLAKRLVFLMRKTIHRDTSNALSAILDFFQQTWFSCRWVIQEACLAQQGAVHCGRQSIALQSLTKAAVLFQRLGMLDYAIKVAANLGHQTAGLSMLELLWHFHDSECLEPRDRIAAFFGLAQDGKDLRLNYTKSSGDVFEDFASSVYDRGCNDTRLQLLLHLFEFG</sequence>
<dbReference type="InterPro" id="IPR052895">
    <property type="entry name" value="HetReg/Transcr_Mod"/>
</dbReference>
<comment type="caution">
    <text evidence="2">The sequence shown here is derived from an EMBL/GenBank/DDBJ whole genome shotgun (WGS) entry which is preliminary data.</text>
</comment>
<feature type="non-terminal residue" evidence="2">
    <location>
        <position position="330"/>
    </location>
</feature>
<dbReference type="EMBL" id="MU003921">
    <property type="protein sequence ID" value="KAF2715926.1"/>
    <property type="molecule type" value="Genomic_DNA"/>
</dbReference>
<dbReference type="Proteomes" id="UP000799441">
    <property type="component" value="Unassembled WGS sequence"/>
</dbReference>
<dbReference type="InterPro" id="IPR010730">
    <property type="entry name" value="HET"/>
</dbReference>
<keyword evidence="3" id="KW-1185">Reference proteome</keyword>
<dbReference type="PANTHER" id="PTHR24148">
    <property type="entry name" value="ANKYRIN REPEAT DOMAIN-CONTAINING PROTEIN 39 HOMOLOG-RELATED"/>
    <property type="match status" value="1"/>
</dbReference>
<protein>
    <recommendedName>
        <fullName evidence="1">Heterokaryon incompatibility domain-containing protein</fullName>
    </recommendedName>
</protein>
<evidence type="ECO:0000313" key="2">
    <source>
        <dbReference type="EMBL" id="KAF2715926.1"/>
    </source>
</evidence>
<dbReference type="PANTHER" id="PTHR24148:SF64">
    <property type="entry name" value="HETEROKARYON INCOMPATIBILITY DOMAIN-CONTAINING PROTEIN"/>
    <property type="match status" value="1"/>
</dbReference>
<dbReference type="AlphaFoldDB" id="A0A9P4PZV4"/>
<organism evidence="2 3">
    <name type="scientific">Polychaeton citri CBS 116435</name>
    <dbReference type="NCBI Taxonomy" id="1314669"/>
    <lineage>
        <taxon>Eukaryota</taxon>
        <taxon>Fungi</taxon>
        <taxon>Dikarya</taxon>
        <taxon>Ascomycota</taxon>
        <taxon>Pezizomycotina</taxon>
        <taxon>Dothideomycetes</taxon>
        <taxon>Dothideomycetidae</taxon>
        <taxon>Capnodiales</taxon>
        <taxon>Capnodiaceae</taxon>
        <taxon>Polychaeton</taxon>
    </lineage>
</organism>
<proteinExistence type="predicted"/>
<evidence type="ECO:0000259" key="1">
    <source>
        <dbReference type="Pfam" id="PF06985"/>
    </source>
</evidence>
<accession>A0A9P4PZV4</accession>